<sequence>MLQSLCYISHFLIVYHFHLRHDLHPLISSYLPSVFPCLHHLHLHFALPSLCLVHQQGLLLPPILPLQFFLHRVQQCYHPFQVRFLQYPPIRSVYHLTVVATLFFQAF</sequence>
<name>A0AAQ3P4Q7_VIGMU</name>
<gene>
    <name evidence="1" type="ORF">V8G54_009011</name>
</gene>
<dbReference type="EMBL" id="CP144699">
    <property type="protein sequence ID" value="WVZ21689.1"/>
    <property type="molecule type" value="Genomic_DNA"/>
</dbReference>
<evidence type="ECO:0000313" key="1">
    <source>
        <dbReference type="EMBL" id="WVZ21689.1"/>
    </source>
</evidence>
<organism evidence="1 2">
    <name type="scientific">Vigna mungo</name>
    <name type="common">Black gram</name>
    <name type="synonym">Phaseolus mungo</name>
    <dbReference type="NCBI Taxonomy" id="3915"/>
    <lineage>
        <taxon>Eukaryota</taxon>
        <taxon>Viridiplantae</taxon>
        <taxon>Streptophyta</taxon>
        <taxon>Embryophyta</taxon>
        <taxon>Tracheophyta</taxon>
        <taxon>Spermatophyta</taxon>
        <taxon>Magnoliopsida</taxon>
        <taxon>eudicotyledons</taxon>
        <taxon>Gunneridae</taxon>
        <taxon>Pentapetalae</taxon>
        <taxon>rosids</taxon>
        <taxon>fabids</taxon>
        <taxon>Fabales</taxon>
        <taxon>Fabaceae</taxon>
        <taxon>Papilionoideae</taxon>
        <taxon>50 kb inversion clade</taxon>
        <taxon>NPAAA clade</taxon>
        <taxon>indigoferoid/millettioid clade</taxon>
        <taxon>Phaseoleae</taxon>
        <taxon>Vigna</taxon>
    </lineage>
</organism>
<dbReference type="Proteomes" id="UP001374535">
    <property type="component" value="Chromosome 2"/>
</dbReference>
<protein>
    <submittedName>
        <fullName evidence="1">Uncharacterized protein</fullName>
    </submittedName>
</protein>
<dbReference type="AlphaFoldDB" id="A0AAQ3P4Q7"/>
<proteinExistence type="predicted"/>
<keyword evidence="2" id="KW-1185">Reference proteome</keyword>
<accession>A0AAQ3P4Q7</accession>
<reference evidence="1 2" key="1">
    <citation type="journal article" date="2023" name="Life. Sci Alliance">
        <title>Evolutionary insights into 3D genome organization and epigenetic landscape of Vigna mungo.</title>
        <authorList>
            <person name="Junaid A."/>
            <person name="Singh B."/>
            <person name="Bhatia S."/>
        </authorList>
    </citation>
    <scope>NUCLEOTIDE SEQUENCE [LARGE SCALE GENOMIC DNA]</scope>
    <source>
        <strain evidence="1">Urdbean</strain>
    </source>
</reference>
<evidence type="ECO:0000313" key="2">
    <source>
        <dbReference type="Proteomes" id="UP001374535"/>
    </source>
</evidence>